<dbReference type="Pfam" id="PF06985">
    <property type="entry name" value="HET"/>
    <property type="match status" value="1"/>
</dbReference>
<dbReference type="Proteomes" id="UP001174936">
    <property type="component" value="Unassembled WGS sequence"/>
</dbReference>
<organism evidence="2 3">
    <name type="scientific">Cercophora newfieldiana</name>
    <dbReference type="NCBI Taxonomy" id="92897"/>
    <lineage>
        <taxon>Eukaryota</taxon>
        <taxon>Fungi</taxon>
        <taxon>Dikarya</taxon>
        <taxon>Ascomycota</taxon>
        <taxon>Pezizomycotina</taxon>
        <taxon>Sordariomycetes</taxon>
        <taxon>Sordariomycetidae</taxon>
        <taxon>Sordariales</taxon>
        <taxon>Lasiosphaeriaceae</taxon>
        <taxon>Cercophora</taxon>
    </lineage>
</organism>
<gene>
    <name evidence="2" type="ORF">B0T16DRAFT_398788</name>
</gene>
<accession>A0AA39YQD7</accession>
<feature type="domain" description="Heterokaryon incompatibility" evidence="1">
    <location>
        <begin position="51"/>
        <end position="219"/>
    </location>
</feature>
<dbReference type="EMBL" id="JAULSV010000001">
    <property type="protein sequence ID" value="KAK0656185.1"/>
    <property type="molecule type" value="Genomic_DNA"/>
</dbReference>
<dbReference type="InterPro" id="IPR010730">
    <property type="entry name" value="HET"/>
</dbReference>
<dbReference type="InterPro" id="IPR052895">
    <property type="entry name" value="HetReg/Transcr_Mod"/>
</dbReference>
<dbReference type="PANTHER" id="PTHR24148:SF64">
    <property type="entry name" value="HETEROKARYON INCOMPATIBILITY DOMAIN-CONTAINING PROTEIN"/>
    <property type="match status" value="1"/>
</dbReference>
<protein>
    <submittedName>
        <fullName evidence="2">Heterokaryon incompatibility protein-domain-containing protein</fullName>
    </submittedName>
</protein>
<name>A0AA39YQD7_9PEZI</name>
<dbReference type="PANTHER" id="PTHR24148">
    <property type="entry name" value="ANKYRIN REPEAT DOMAIN-CONTAINING PROTEIN 39 HOMOLOG-RELATED"/>
    <property type="match status" value="1"/>
</dbReference>
<sequence>MGDHSYRYEALSSREIRVLRLLPGHGEMPLEAEVETRTLHLNPGEDAVADFDALSYVWGTGGKSSSIRVNGAPLAITDSLSSFLHRIRPATESRVLWADAICINQDDIEEKSLQIRLMAIIYRTARRVLVDLGEESEDSSLAVDLLDRVWKKHIWSGLVYDMHGNVLSPEIVAIYLGVNLPDRAEALADELPPDDSPQWISTVNFFRRAWFTRIWVVQEFVLARQPILMCGKTEIEWQSLLASCFSYRSGELPTGTVRVDSIQGRLAFIFMAAVRQIRHHSATEEGRRFLAEELPSGHLWEKFQTCRLIDMLHYFSISDATVAKDRYYAIVNIASDVDGAGDERLNLNYEMPLHEVISRVGRLLVQNKYGEEMLARAGLWQRTDPRIPSWVQDFGRPQSPLEMMDRTVLFQGDEVTGGLRFHAGLVLPDESSRFAPFLMVQGALLDVVDNGPFQSHFSSESLVSADILRDACDYLSKAFKALFHREDNIRYFNGDHVLDAIYDTILSGIQVTMKPREGLMKGFLFAAWLAFERKGATWDARKEWVCAEMERRYGTGREELVELLIEFISSMGYAYCFQYKQPVRTRRGYYTTLPSCFQVGDQVWIVKGCQPPLLLRKSKQYPGCHELVGSCYVHGFMKGEALKSGGLRFEQVSLH</sequence>
<proteinExistence type="predicted"/>
<evidence type="ECO:0000313" key="3">
    <source>
        <dbReference type="Proteomes" id="UP001174936"/>
    </source>
</evidence>
<comment type="caution">
    <text evidence="2">The sequence shown here is derived from an EMBL/GenBank/DDBJ whole genome shotgun (WGS) entry which is preliminary data.</text>
</comment>
<evidence type="ECO:0000313" key="2">
    <source>
        <dbReference type="EMBL" id="KAK0656185.1"/>
    </source>
</evidence>
<dbReference type="AlphaFoldDB" id="A0AA39YQD7"/>
<keyword evidence="3" id="KW-1185">Reference proteome</keyword>
<evidence type="ECO:0000259" key="1">
    <source>
        <dbReference type="Pfam" id="PF06985"/>
    </source>
</evidence>
<reference evidence="2" key="1">
    <citation type="submission" date="2023-06" db="EMBL/GenBank/DDBJ databases">
        <title>Genome-scale phylogeny and comparative genomics of the fungal order Sordariales.</title>
        <authorList>
            <consortium name="Lawrence Berkeley National Laboratory"/>
            <person name="Hensen N."/>
            <person name="Bonometti L."/>
            <person name="Westerberg I."/>
            <person name="Brannstrom I.O."/>
            <person name="Guillou S."/>
            <person name="Cros-Aarteil S."/>
            <person name="Calhoun S."/>
            <person name="Haridas S."/>
            <person name="Kuo A."/>
            <person name="Mondo S."/>
            <person name="Pangilinan J."/>
            <person name="Riley R."/>
            <person name="Labutti K."/>
            <person name="Andreopoulos B."/>
            <person name="Lipzen A."/>
            <person name="Chen C."/>
            <person name="Yanf M."/>
            <person name="Daum C."/>
            <person name="Ng V."/>
            <person name="Clum A."/>
            <person name="Steindorff A."/>
            <person name="Ohm R."/>
            <person name="Martin F."/>
            <person name="Silar P."/>
            <person name="Natvig D."/>
            <person name="Lalanne C."/>
            <person name="Gautier V."/>
            <person name="Ament-Velasquez S.L."/>
            <person name="Kruys A."/>
            <person name="Hutchinson M.I."/>
            <person name="Powell A.J."/>
            <person name="Barry K."/>
            <person name="Miller A.N."/>
            <person name="Grigoriev I.V."/>
            <person name="Debuchy R."/>
            <person name="Gladieux P."/>
            <person name="Thoren M.H."/>
            <person name="Johannesson H."/>
        </authorList>
    </citation>
    <scope>NUCLEOTIDE SEQUENCE</scope>
    <source>
        <strain evidence="2">SMH2532-1</strain>
    </source>
</reference>